<keyword evidence="2" id="KW-0813">Transport</keyword>
<evidence type="ECO:0000256" key="2">
    <source>
        <dbReference type="ARBA" id="ARBA00022448"/>
    </source>
</evidence>
<keyword evidence="9" id="KW-1185">Reference proteome</keyword>
<evidence type="ECO:0000256" key="3">
    <source>
        <dbReference type="ARBA" id="ARBA00022597"/>
    </source>
</evidence>
<evidence type="ECO:0000313" key="8">
    <source>
        <dbReference type="EMBL" id="MCW0953462.1"/>
    </source>
</evidence>
<comment type="caution">
    <text evidence="8">The sequence shown here is derived from an EMBL/GenBank/DDBJ whole genome shotgun (WGS) entry which is preliminary data.</text>
</comment>
<dbReference type="Gene3D" id="2.70.70.10">
    <property type="entry name" value="Glucose Permease (Domain IIA)"/>
    <property type="match status" value="1"/>
</dbReference>
<evidence type="ECO:0000256" key="1">
    <source>
        <dbReference type="ARBA" id="ARBA00004496"/>
    </source>
</evidence>
<proteinExistence type="predicted"/>
<dbReference type="PANTHER" id="PTHR45008">
    <property type="entry name" value="PTS SYSTEM GLUCOSE-SPECIFIC EIIA COMPONENT"/>
    <property type="match status" value="1"/>
</dbReference>
<reference evidence="8 9" key="1">
    <citation type="submission" date="2022-10" db="EMBL/GenBank/DDBJ databases">
        <title>Weissella fermenti sp. nov., isolated from fermented cabbage.</title>
        <authorList>
            <person name="Lee J.K."/>
            <person name="Baek J.H."/>
            <person name="Choi D.G."/>
            <person name="Kim J.M."/>
            <person name="Jeon C.O."/>
        </authorList>
    </citation>
    <scope>NUCLEOTIDE SEQUENCE [LARGE SCALE GENOMIC DNA]</scope>
    <source>
        <strain evidence="8 9">KACC 18534</strain>
    </source>
</reference>
<keyword evidence="3 8" id="KW-0762">Sugar transport</keyword>
<evidence type="ECO:0000259" key="7">
    <source>
        <dbReference type="PROSITE" id="PS51093"/>
    </source>
</evidence>
<evidence type="ECO:0000313" key="9">
    <source>
        <dbReference type="Proteomes" id="UP001526225"/>
    </source>
</evidence>
<comment type="subcellular location">
    <subcellularLocation>
        <location evidence="1">Cytoplasm</location>
    </subcellularLocation>
</comment>
<feature type="domain" description="PTS EIIA type-1" evidence="7">
    <location>
        <begin position="32"/>
        <end position="134"/>
    </location>
</feature>
<sequence>MFGLGKKKVVVADVNLYAPVNGTVIDLTTVPDPVFAGKMMGDGFAIEPDDSRVVAPVAGEVTMLQGHAVGFKRADGLEILIHMGIDTVSLDGAPFDMQVQVGDVLEAGEPIAIADWAQIEAAGLPRTTMVLITNTTDKLANLDVQSGPATAGELIGKATAK</sequence>
<dbReference type="Pfam" id="PF00358">
    <property type="entry name" value="PTS_EIIA_1"/>
    <property type="match status" value="1"/>
</dbReference>
<evidence type="ECO:0000256" key="6">
    <source>
        <dbReference type="ARBA" id="ARBA00022777"/>
    </source>
</evidence>
<evidence type="ECO:0000256" key="4">
    <source>
        <dbReference type="ARBA" id="ARBA00022679"/>
    </source>
</evidence>
<dbReference type="PROSITE" id="PS51093">
    <property type="entry name" value="PTS_EIIA_TYPE_1"/>
    <property type="match status" value="1"/>
</dbReference>
<keyword evidence="6" id="KW-0418">Kinase</keyword>
<organism evidence="8 9">
    <name type="scientific">Weissella ceti</name>
    <dbReference type="NCBI Taxonomy" id="759620"/>
    <lineage>
        <taxon>Bacteria</taxon>
        <taxon>Bacillati</taxon>
        <taxon>Bacillota</taxon>
        <taxon>Bacilli</taxon>
        <taxon>Lactobacillales</taxon>
        <taxon>Lactobacillaceae</taxon>
        <taxon>Weissella</taxon>
    </lineage>
</organism>
<name>A0ABT3E5H3_9LACO</name>
<dbReference type="RefSeq" id="WP_213408974.1">
    <property type="nucleotide sequence ID" value="NZ_CP074441.1"/>
</dbReference>
<accession>A0ABT3E5H3</accession>
<dbReference type="SUPFAM" id="SSF51261">
    <property type="entry name" value="Duplicated hybrid motif"/>
    <property type="match status" value="1"/>
</dbReference>
<dbReference type="Proteomes" id="UP001526225">
    <property type="component" value="Unassembled WGS sequence"/>
</dbReference>
<dbReference type="PANTHER" id="PTHR45008:SF1">
    <property type="entry name" value="PTS SYSTEM GLUCOSE-SPECIFIC EIIA COMPONENT"/>
    <property type="match status" value="1"/>
</dbReference>
<dbReference type="EMBL" id="JAOZFE010000004">
    <property type="protein sequence ID" value="MCW0953462.1"/>
    <property type="molecule type" value="Genomic_DNA"/>
</dbReference>
<dbReference type="InterPro" id="IPR050890">
    <property type="entry name" value="PTS_EIIA_component"/>
</dbReference>
<dbReference type="InterPro" id="IPR001127">
    <property type="entry name" value="PTS_EIIA_1_perm"/>
</dbReference>
<dbReference type="InterPro" id="IPR011055">
    <property type="entry name" value="Dup_hybrid_motif"/>
</dbReference>
<protein>
    <submittedName>
        <fullName evidence="8">PTS glucose transporter subunit IIA</fullName>
    </submittedName>
</protein>
<keyword evidence="4" id="KW-0808">Transferase</keyword>
<keyword evidence="5" id="KW-0598">Phosphotransferase system</keyword>
<dbReference type="PROSITE" id="PS00371">
    <property type="entry name" value="PTS_EIIA_TYPE_1_HIS"/>
    <property type="match status" value="1"/>
</dbReference>
<dbReference type="NCBIfam" id="TIGR00830">
    <property type="entry name" value="PTBA"/>
    <property type="match status" value="1"/>
</dbReference>
<evidence type="ECO:0000256" key="5">
    <source>
        <dbReference type="ARBA" id="ARBA00022683"/>
    </source>
</evidence>
<gene>
    <name evidence="8" type="ORF">OIT44_05180</name>
</gene>